<keyword evidence="2" id="KW-1185">Reference proteome</keyword>
<comment type="caution">
    <text evidence="1">The sequence shown here is derived from an EMBL/GenBank/DDBJ whole genome shotgun (WGS) entry which is preliminary data.</text>
</comment>
<evidence type="ECO:0000313" key="2">
    <source>
        <dbReference type="Proteomes" id="UP000585363"/>
    </source>
</evidence>
<sequence>MSVTDDLAPSLQKLYYSAENTLPLSHLDEEKICQIARDLDSAGSDKEHYVTGWMGLNSVVLVRSYQSKRGSADGIVLTRGDKYRLSVQSVIFRIPKPLLWITFRRRPRTMKVITYSRLDEMHNGLQQYHNIQEPQLKEQLEADWREINDYLGMACWQREHDHPVWNSLQQQLNAERLVALCAHDFFDTAKLQKDGDFEGRWQKGFFIGRRSDGAAVVLLSWQHPETQEMASYLFEILKKSTGPTRLRLSLRPRKQEKFYPLNPFDVQHLQDALQMFEQAESAMATAVPTLHHQR</sequence>
<gene>
    <name evidence="1" type="ORF">GW590_22370</name>
</gene>
<dbReference type="EMBL" id="JAADJU010000015">
    <property type="protein sequence ID" value="NMP29599.1"/>
    <property type="molecule type" value="Genomic_DNA"/>
</dbReference>
<evidence type="ECO:0000313" key="1">
    <source>
        <dbReference type="EMBL" id="NMP29599.1"/>
    </source>
</evidence>
<protein>
    <submittedName>
        <fullName evidence="1">Uncharacterized protein</fullName>
    </submittedName>
</protein>
<proteinExistence type="predicted"/>
<dbReference type="RefSeq" id="WP_169405306.1">
    <property type="nucleotide sequence ID" value="NZ_JAADJU010000015.1"/>
</dbReference>
<reference evidence="1 2" key="2">
    <citation type="submission" date="2020-06" db="EMBL/GenBank/DDBJ databases">
        <title>Polyphasic characterization of a Rahnella strain isolated from tree sap.</title>
        <authorList>
            <person name="Kim I.S."/>
        </authorList>
    </citation>
    <scope>NUCLEOTIDE SEQUENCE [LARGE SCALE GENOMIC DNA]</scope>
    <source>
        <strain evidence="1 2">SAP-1</strain>
    </source>
</reference>
<dbReference type="AlphaFoldDB" id="A0A848MRB4"/>
<accession>A0A848MRB4</accession>
<organism evidence="1 2">
    <name type="scientific">Rouxiella aceris</name>
    <dbReference type="NCBI Taxonomy" id="2703884"/>
    <lineage>
        <taxon>Bacteria</taxon>
        <taxon>Pseudomonadati</taxon>
        <taxon>Pseudomonadota</taxon>
        <taxon>Gammaproteobacteria</taxon>
        <taxon>Enterobacterales</taxon>
        <taxon>Yersiniaceae</taxon>
        <taxon>Rouxiella</taxon>
    </lineage>
</organism>
<name>A0A848MRB4_9GAMM</name>
<reference evidence="1 2" key="1">
    <citation type="submission" date="2020-01" db="EMBL/GenBank/DDBJ databases">
        <authorList>
            <person name="Lee S.D."/>
        </authorList>
    </citation>
    <scope>NUCLEOTIDE SEQUENCE [LARGE SCALE GENOMIC DNA]</scope>
    <source>
        <strain evidence="1 2">SAP-1</strain>
    </source>
</reference>
<dbReference type="Proteomes" id="UP000585363">
    <property type="component" value="Unassembled WGS sequence"/>
</dbReference>